<dbReference type="EnsemblMetazoa" id="AARA011829-RA">
    <property type="protein sequence ID" value="AARA011829-PA"/>
    <property type="gene ID" value="AARA011829"/>
</dbReference>
<dbReference type="PANTHER" id="PTHR21719:SF1">
    <property type="entry name" value="FI06402P-RELATED"/>
    <property type="match status" value="1"/>
</dbReference>
<dbReference type="VEuPathDB" id="VectorBase:AARA011829"/>
<dbReference type="FunFam" id="2.10.90.10:FF:000053">
    <property type="entry name" value="PDGF-and VEGF-related factor 3"/>
    <property type="match status" value="1"/>
</dbReference>
<evidence type="ECO:0000259" key="2">
    <source>
        <dbReference type="PROSITE" id="PS50278"/>
    </source>
</evidence>
<dbReference type="InterPro" id="IPR029034">
    <property type="entry name" value="Cystine-knot_cytokine"/>
</dbReference>
<accession>A0A182IE04</accession>
<name>A0A182IE04_ANOAR</name>
<dbReference type="PROSITE" id="PS50278">
    <property type="entry name" value="PDGF_2"/>
    <property type="match status" value="1"/>
</dbReference>
<feature type="domain" description="Platelet-derived growth factor (PDGF) family profile" evidence="2">
    <location>
        <begin position="71"/>
        <end position="136"/>
    </location>
</feature>
<protein>
    <recommendedName>
        <fullName evidence="2">Platelet-derived growth factor (PDGF) family profile domain-containing protein</fullName>
    </recommendedName>
</protein>
<comment type="similarity">
    <text evidence="1">Belongs to the PDGF/VEGF growth factor family.</text>
</comment>
<dbReference type="GO" id="GO:0008083">
    <property type="term" value="F:growth factor activity"/>
    <property type="evidence" value="ECO:0007669"/>
    <property type="project" value="UniProtKB-KW"/>
</dbReference>
<dbReference type="GO" id="GO:0035099">
    <property type="term" value="P:hemocyte migration"/>
    <property type="evidence" value="ECO:0007669"/>
    <property type="project" value="TreeGrafter"/>
</dbReference>
<proteinExistence type="inferred from homology"/>
<dbReference type="EMBL" id="APCN01004546">
    <property type="status" value="NOT_ANNOTATED_CDS"/>
    <property type="molecule type" value="Genomic_DNA"/>
</dbReference>
<dbReference type="AlphaFoldDB" id="A0A182IE04"/>
<dbReference type="SUPFAM" id="SSF57501">
    <property type="entry name" value="Cystine-knot cytokines"/>
    <property type="match status" value="1"/>
</dbReference>
<evidence type="ECO:0000313" key="3">
    <source>
        <dbReference type="EnsemblMetazoa" id="AARA011829-PA"/>
    </source>
</evidence>
<dbReference type="Pfam" id="PF00341">
    <property type="entry name" value="PDGF"/>
    <property type="match status" value="1"/>
</dbReference>
<dbReference type="SMART" id="SM00141">
    <property type="entry name" value="PDGF"/>
    <property type="match status" value="1"/>
</dbReference>
<dbReference type="PANTHER" id="PTHR21719">
    <property type="entry name" value="FI06402P-RELATED"/>
    <property type="match status" value="1"/>
</dbReference>
<dbReference type="Gene3D" id="2.10.90.10">
    <property type="entry name" value="Cystine-knot cytokines"/>
    <property type="match status" value="1"/>
</dbReference>
<dbReference type="VEuPathDB" id="VectorBase:AARA21_008330"/>
<dbReference type="Proteomes" id="UP000075840">
    <property type="component" value="Unassembled WGS sequence"/>
</dbReference>
<reference evidence="3" key="1">
    <citation type="submission" date="2022-08" db="UniProtKB">
        <authorList>
            <consortium name="EnsemblMetazoa"/>
        </authorList>
    </citation>
    <scope>IDENTIFICATION</scope>
    <source>
        <strain evidence="3">Dongola</strain>
    </source>
</reference>
<sequence length="250" mass="28235">AYPGRYQSFTDYKQANFGTKDAVERSYSAYSNSQHERHQAKQHMERMIREGMCKVPRPRIVPASNDRTKLFTPQCTILHRCEDDTGCCGPTQTCAPKTTSEVQLYFYVQNVGQRQQNTIALTFSNHTECHCVQRSSSSSVRMQSHNLLEHSAEGSEGTGGSSSSSSSCTCPGPFKSVNDGTLPCYCDCLSSDQVCVRFKEGFESFSMETRKCIRSKRCTVPQCEYGLYNPHEGRCPKKSDRINEQFSLYR</sequence>
<dbReference type="InterPro" id="IPR000072">
    <property type="entry name" value="PDGF/VEGF_dom"/>
</dbReference>
<evidence type="ECO:0000313" key="4">
    <source>
        <dbReference type="Proteomes" id="UP000075840"/>
    </source>
</evidence>
<organism evidence="3 4">
    <name type="scientific">Anopheles arabiensis</name>
    <name type="common">Mosquito</name>
    <dbReference type="NCBI Taxonomy" id="7173"/>
    <lineage>
        <taxon>Eukaryota</taxon>
        <taxon>Metazoa</taxon>
        <taxon>Ecdysozoa</taxon>
        <taxon>Arthropoda</taxon>
        <taxon>Hexapoda</taxon>
        <taxon>Insecta</taxon>
        <taxon>Pterygota</taxon>
        <taxon>Neoptera</taxon>
        <taxon>Endopterygota</taxon>
        <taxon>Diptera</taxon>
        <taxon>Nematocera</taxon>
        <taxon>Culicoidea</taxon>
        <taxon>Culicidae</taxon>
        <taxon>Anophelinae</taxon>
        <taxon>Anopheles</taxon>
    </lineage>
</organism>
<keyword evidence="1" id="KW-0339">Growth factor</keyword>
<keyword evidence="4" id="KW-1185">Reference proteome</keyword>
<dbReference type="GO" id="GO:0016020">
    <property type="term" value="C:membrane"/>
    <property type="evidence" value="ECO:0007669"/>
    <property type="project" value="InterPro"/>
</dbReference>
<evidence type="ECO:0000256" key="1">
    <source>
        <dbReference type="RuleBase" id="RU003818"/>
    </source>
</evidence>